<dbReference type="PRINTS" id="PR00344">
    <property type="entry name" value="BCTRLSENSOR"/>
</dbReference>
<evidence type="ECO:0000256" key="5">
    <source>
        <dbReference type="ARBA" id="ARBA00022777"/>
    </source>
</evidence>
<gene>
    <name evidence="8" type="ORF">IQ260_23685</name>
</gene>
<organism evidence="8 9">
    <name type="scientific">Leptolyngbya cf. ectocarpi LEGE 11479</name>
    <dbReference type="NCBI Taxonomy" id="1828722"/>
    <lineage>
        <taxon>Bacteria</taxon>
        <taxon>Bacillati</taxon>
        <taxon>Cyanobacteriota</taxon>
        <taxon>Cyanophyceae</taxon>
        <taxon>Leptolyngbyales</taxon>
        <taxon>Leptolyngbyaceae</taxon>
        <taxon>Leptolyngbya group</taxon>
        <taxon>Leptolyngbya</taxon>
    </lineage>
</organism>
<dbReference type="Gene3D" id="1.10.287.130">
    <property type="match status" value="1"/>
</dbReference>
<sequence length="432" mass="48395">MLSFLAGLSIGLVLLWISRQRSGARRKALFDRISLQPEAQYFSYEAQIASAIATQSTTVSDLQAEVDEFNRILQRSPWGYLKVDQENRLLWCNTKAQQLLGIEQADYTSSPKLLLAIARSYELDHLVEQTRTTQTECKNNWTFRSISPDPANLSERPAYPLSGYGIPLNQGNVGVFLENRQEAVMLAQQRDRWTSDVAHELKTPLTSIRLVGETLRNRIDPGLVTWADRLLGEVNRLSALVDDMLSLSHLEQQAEQRLEDTDLVKLLYQAWQSLEPQAKLQSKGLDYQGPECQIVKVNSGLAYRMMLNLLDNALKYSPPEEIIHVQLQPLARGNTAGMQLDVFDCGEGFLEKDLPFVFERFYRSDTSRTRSGGDAISTGTGLGLSIVQKIVESHQGTVQAQNHPETGGAWLQVWLPKSLVDAAPSYSATGQQ</sequence>
<dbReference type="CDD" id="cd00082">
    <property type="entry name" value="HisKA"/>
    <property type="match status" value="1"/>
</dbReference>
<name>A0A929FC27_LEPEC</name>
<dbReference type="GO" id="GO:0004721">
    <property type="term" value="F:phosphoprotein phosphatase activity"/>
    <property type="evidence" value="ECO:0007669"/>
    <property type="project" value="TreeGrafter"/>
</dbReference>
<evidence type="ECO:0000256" key="6">
    <source>
        <dbReference type="ARBA" id="ARBA00023012"/>
    </source>
</evidence>
<dbReference type="GO" id="GO:0016036">
    <property type="term" value="P:cellular response to phosphate starvation"/>
    <property type="evidence" value="ECO:0007669"/>
    <property type="project" value="TreeGrafter"/>
</dbReference>
<dbReference type="InterPro" id="IPR003661">
    <property type="entry name" value="HisK_dim/P_dom"/>
</dbReference>
<dbReference type="SUPFAM" id="SSF47384">
    <property type="entry name" value="Homodimeric domain of signal transducing histidine kinase"/>
    <property type="match status" value="1"/>
</dbReference>
<dbReference type="InterPro" id="IPR005467">
    <property type="entry name" value="His_kinase_dom"/>
</dbReference>
<dbReference type="Proteomes" id="UP000615026">
    <property type="component" value="Unassembled WGS sequence"/>
</dbReference>
<proteinExistence type="predicted"/>
<keyword evidence="5 8" id="KW-0418">Kinase</keyword>
<dbReference type="Gene3D" id="3.30.565.10">
    <property type="entry name" value="Histidine kinase-like ATPase, C-terminal domain"/>
    <property type="match status" value="1"/>
</dbReference>
<dbReference type="GO" id="GO:0000155">
    <property type="term" value="F:phosphorelay sensor kinase activity"/>
    <property type="evidence" value="ECO:0007669"/>
    <property type="project" value="InterPro"/>
</dbReference>
<keyword evidence="4" id="KW-0808">Transferase</keyword>
<evidence type="ECO:0000256" key="3">
    <source>
        <dbReference type="ARBA" id="ARBA00022553"/>
    </source>
</evidence>
<evidence type="ECO:0000256" key="4">
    <source>
        <dbReference type="ARBA" id="ARBA00022679"/>
    </source>
</evidence>
<dbReference type="PANTHER" id="PTHR45453:SF1">
    <property type="entry name" value="PHOSPHATE REGULON SENSOR PROTEIN PHOR"/>
    <property type="match status" value="1"/>
</dbReference>
<evidence type="ECO:0000259" key="7">
    <source>
        <dbReference type="PROSITE" id="PS50109"/>
    </source>
</evidence>
<dbReference type="InterPro" id="IPR036097">
    <property type="entry name" value="HisK_dim/P_sf"/>
</dbReference>
<dbReference type="CDD" id="cd00075">
    <property type="entry name" value="HATPase"/>
    <property type="match status" value="1"/>
</dbReference>
<comment type="caution">
    <text evidence="8">The sequence shown here is derived from an EMBL/GenBank/DDBJ whole genome shotgun (WGS) entry which is preliminary data.</text>
</comment>
<feature type="domain" description="Histidine kinase" evidence="7">
    <location>
        <begin position="196"/>
        <end position="419"/>
    </location>
</feature>
<keyword evidence="3" id="KW-0597">Phosphoprotein</keyword>
<dbReference type="InterPro" id="IPR036890">
    <property type="entry name" value="HATPase_C_sf"/>
</dbReference>
<dbReference type="InterPro" id="IPR003594">
    <property type="entry name" value="HATPase_dom"/>
</dbReference>
<dbReference type="AlphaFoldDB" id="A0A929FC27"/>
<dbReference type="InterPro" id="IPR004358">
    <property type="entry name" value="Sig_transdc_His_kin-like_C"/>
</dbReference>
<dbReference type="InterPro" id="IPR035965">
    <property type="entry name" value="PAS-like_dom_sf"/>
</dbReference>
<dbReference type="EC" id="2.7.13.3" evidence="2"/>
<dbReference type="GO" id="GO:0005886">
    <property type="term" value="C:plasma membrane"/>
    <property type="evidence" value="ECO:0007669"/>
    <property type="project" value="TreeGrafter"/>
</dbReference>
<comment type="catalytic activity">
    <reaction evidence="1">
        <text>ATP + protein L-histidine = ADP + protein N-phospho-L-histidine.</text>
        <dbReference type="EC" id="2.7.13.3"/>
    </reaction>
</comment>
<evidence type="ECO:0000256" key="1">
    <source>
        <dbReference type="ARBA" id="ARBA00000085"/>
    </source>
</evidence>
<dbReference type="PANTHER" id="PTHR45453">
    <property type="entry name" value="PHOSPHATE REGULON SENSOR PROTEIN PHOR"/>
    <property type="match status" value="1"/>
</dbReference>
<dbReference type="EMBL" id="JADEXP010000304">
    <property type="protein sequence ID" value="MBE9069652.1"/>
    <property type="molecule type" value="Genomic_DNA"/>
</dbReference>
<dbReference type="Pfam" id="PF00512">
    <property type="entry name" value="HisKA"/>
    <property type="match status" value="1"/>
</dbReference>
<reference evidence="8" key="1">
    <citation type="submission" date="2020-10" db="EMBL/GenBank/DDBJ databases">
        <authorList>
            <person name="Castelo-Branco R."/>
            <person name="Eusebio N."/>
            <person name="Adriana R."/>
            <person name="Vieira A."/>
            <person name="Brugerolle De Fraissinette N."/>
            <person name="Rezende De Castro R."/>
            <person name="Schneider M.P."/>
            <person name="Vasconcelos V."/>
            <person name="Leao P.N."/>
        </authorList>
    </citation>
    <scope>NUCLEOTIDE SEQUENCE</scope>
    <source>
        <strain evidence="8">LEGE 11479</strain>
    </source>
</reference>
<dbReference type="SUPFAM" id="SSF55874">
    <property type="entry name" value="ATPase domain of HSP90 chaperone/DNA topoisomerase II/histidine kinase"/>
    <property type="match status" value="1"/>
</dbReference>
<evidence type="ECO:0000256" key="2">
    <source>
        <dbReference type="ARBA" id="ARBA00012438"/>
    </source>
</evidence>
<dbReference type="SMART" id="SM00387">
    <property type="entry name" value="HATPase_c"/>
    <property type="match status" value="1"/>
</dbReference>
<dbReference type="SMART" id="SM00388">
    <property type="entry name" value="HisKA"/>
    <property type="match status" value="1"/>
</dbReference>
<evidence type="ECO:0000313" key="8">
    <source>
        <dbReference type="EMBL" id="MBE9069652.1"/>
    </source>
</evidence>
<evidence type="ECO:0000313" key="9">
    <source>
        <dbReference type="Proteomes" id="UP000615026"/>
    </source>
</evidence>
<dbReference type="Pfam" id="PF02518">
    <property type="entry name" value="HATPase_c"/>
    <property type="match status" value="1"/>
</dbReference>
<dbReference type="InterPro" id="IPR050351">
    <property type="entry name" value="BphY/WalK/GraS-like"/>
</dbReference>
<dbReference type="SUPFAM" id="SSF55785">
    <property type="entry name" value="PYP-like sensor domain (PAS domain)"/>
    <property type="match status" value="1"/>
</dbReference>
<keyword evidence="9" id="KW-1185">Reference proteome</keyword>
<accession>A0A929FC27</accession>
<keyword evidence="6" id="KW-0902">Two-component regulatory system</keyword>
<protein>
    <recommendedName>
        <fullName evidence="2">histidine kinase</fullName>
        <ecNumber evidence="2">2.7.13.3</ecNumber>
    </recommendedName>
</protein>
<dbReference type="PROSITE" id="PS50109">
    <property type="entry name" value="HIS_KIN"/>
    <property type="match status" value="1"/>
</dbReference>